<protein>
    <recommendedName>
        <fullName evidence="1">Aminoglycoside phosphotransferase domain-containing protein</fullName>
    </recommendedName>
</protein>
<dbReference type="InterPro" id="IPR041726">
    <property type="entry name" value="ACAD10_11_N"/>
</dbReference>
<dbReference type="InterPro" id="IPR002575">
    <property type="entry name" value="Aminoglycoside_PTrfase"/>
</dbReference>
<name>A0A5E7C0N6_PSEFL</name>
<dbReference type="Pfam" id="PF01636">
    <property type="entry name" value="APH"/>
    <property type="match status" value="1"/>
</dbReference>
<sequence length="495" mass="54509">MSNSVDTGLHHSKLLRAIADRLASRVLPQLQSPETVEDIKFAQLVLEYLATDLDLVPDLLEELRQPYRQALQNVIEVHPDRNAAIGYARDFDAIAPQKGLSAQREIAALRDLAGRLIRDLSDMGALEGEVKAAVQTLGELDLRWLRAYQTGVEARTAPPKASSEKAGPVGDLSTQSITQYLRSVFPQAPDLEVVQAVTVPGGKSKRTIALTLTNSAQLPAELIMRQDLVLKYAARSVVNEVEPLTQLSAAGLPVATPLYCEPDVSELGGPFYLMEKLNGAPIGDFYGPSQSCPGTVAEIARQFAKLHSLPPATVGFEDVDADPRALVRNRIEEYWDIWRENTTRGSALVDYAFAWAREVIAKPYQGRPVIVHGDAGGFNWLVEDDQLCAILDWEFMHLGDPAEDLGVIRPFVEVAMPWQEFMAIYREAGGPQVPEERIVLADLLQWLKGTTLVAMSARAYLEGATDDYMKGVNSFAGLRKIEMKIASMLTRYLGD</sequence>
<accession>A0A5E7C0N6</accession>
<dbReference type="RefSeq" id="WP_150764701.1">
    <property type="nucleotide sequence ID" value="NZ_CABVHW010000006.1"/>
</dbReference>
<dbReference type="AlphaFoldDB" id="A0A5E7C0N6"/>
<reference evidence="2 3" key="1">
    <citation type="submission" date="2019-09" db="EMBL/GenBank/DDBJ databases">
        <authorList>
            <person name="Chandra G."/>
            <person name="Truman W A."/>
        </authorList>
    </citation>
    <scope>NUCLEOTIDE SEQUENCE [LARGE SCALE GENOMIC DNA]</scope>
    <source>
        <strain evidence="2">PS710</strain>
    </source>
</reference>
<evidence type="ECO:0000313" key="3">
    <source>
        <dbReference type="Proteomes" id="UP000381093"/>
    </source>
</evidence>
<organism evidence="2 3">
    <name type="scientific">Pseudomonas fluorescens</name>
    <dbReference type="NCBI Taxonomy" id="294"/>
    <lineage>
        <taxon>Bacteria</taxon>
        <taxon>Pseudomonadati</taxon>
        <taxon>Pseudomonadota</taxon>
        <taxon>Gammaproteobacteria</taxon>
        <taxon>Pseudomonadales</taxon>
        <taxon>Pseudomonadaceae</taxon>
        <taxon>Pseudomonas</taxon>
    </lineage>
</organism>
<dbReference type="InterPro" id="IPR051678">
    <property type="entry name" value="AGP_Transferase"/>
</dbReference>
<dbReference type="Proteomes" id="UP000381093">
    <property type="component" value="Unassembled WGS sequence"/>
</dbReference>
<dbReference type="Gene3D" id="3.30.200.20">
    <property type="entry name" value="Phosphorylase Kinase, domain 1"/>
    <property type="match status" value="1"/>
</dbReference>
<dbReference type="PANTHER" id="PTHR21310">
    <property type="entry name" value="AMINOGLYCOSIDE PHOSPHOTRANSFERASE-RELATED-RELATED"/>
    <property type="match status" value="1"/>
</dbReference>
<dbReference type="SUPFAM" id="SSF56112">
    <property type="entry name" value="Protein kinase-like (PK-like)"/>
    <property type="match status" value="1"/>
</dbReference>
<dbReference type="InterPro" id="IPR011009">
    <property type="entry name" value="Kinase-like_dom_sf"/>
</dbReference>
<dbReference type="CDD" id="cd05154">
    <property type="entry name" value="ACAD10_11_N-like"/>
    <property type="match status" value="1"/>
</dbReference>
<feature type="domain" description="Aminoglycoside phosphotransferase" evidence="1">
    <location>
        <begin position="198"/>
        <end position="409"/>
    </location>
</feature>
<dbReference type="EMBL" id="CABVHW010000006">
    <property type="protein sequence ID" value="VVN97715.1"/>
    <property type="molecule type" value="Genomic_DNA"/>
</dbReference>
<proteinExistence type="predicted"/>
<dbReference type="Gene3D" id="3.90.1200.10">
    <property type="match status" value="1"/>
</dbReference>
<evidence type="ECO:0000259" key="1">
    <source>
        <dbReference type="Pfam" id="PF01636"/>
    </source>
</evidence>
<evidence type="ECO:0000313" key="2">
    <source>
        <dbReference type="EMBL" id="VVN97715.1"/>
    </source>
</evidence>
<gene>
    <name evidence="2" type="ORF">PS710_02403</name>
</gene>